<evidence type="ECO:0000313" key="2">
    <source>
        <dbReference type="Proteomes" id="UP000224460"/>
    </source>
</evidence>
<sequence>MSVPLGLYKIFIEVAKCQSFSKASKNLYITQPAVSQAIMQLEEQLNVRLFTRTAKGVRLTREGELLYEYAHSAIQLIAAGEKKLLETQNLLTGELQIGVGDTISRYYLLPYLESFHKEYPSIKLKIINRTTTKLCDKIKAGTIDLAICNLPIEDNQIEVRNCMEVHDIFVGGKSYKQRSKEPLSFEELSTLPLIVLDQNSVSRRYVEQFMLRKGVKMKPDIELGAHDLLLEFAKIELGVSCVIKEFSEEYLEKKELYHLRLEEEIPTRYIGACYLKSVPLSSAATAFIEGLQLSILSSTDTKEK</sequence>
<keyword evidence="2" id="KW-1185">Reference proteome</keyword>
<dbReference type="Proteomes" id="UP000224460">
    <property type="component" value="Unassembled WGS sequence"/>
</dbReference>
<gene>
    <name evidence="1" type="ORF">CS063_12790</name>
</gene>
<dbReference type="EMBL" id="PEDL01000015">
    <property type="protein sequence ID" value="PHV70017.1"/>
    <property type="molecule type" value="Genomic_DNA"/>
</dbReference>
<comment type="caution">
    <text evidence="1">The sequence shown here is derived from an EMBL/GenBank/DDBJ whole genome shotgun (WGS) entry which is preliminary data.</text>
</comment>
<organism evidence="1 2">
    <name type="scientific">Sporanaerobium hydrogeniformans</name>
    <dbReference type="NCBI Taxonomy" id="3072179"/>
    <lineage>
        <taxon>Bacteria</taxon>
        <taxon>Bacillati</taxon>
        <taxon>Bacillota</taxon>
        <taxon>Clostridia</taxon>
        <taxon>Lachnospirales</taxon>
        <taxon>Lachnospiraceae</taxon>
        <taxon>Sporanaerobium</taxon>
    </lineage>
</organism>
<reference evidence="1" key="1">
    <citation type="submission" date="2017-10" db="EMBL/GenBank/DDBJ databases">
        <title>Genome sequence of cellulolytic Lachnospiraceae bacterium XHS1971 isolated from hotspring sediment.</title>
        <authorList>
            <person name="Vasudevan G."/>
            <person name="Joshi A.J."/>
            <person name="Hivarkar S."/>
            <person name="Lanjekar V.B."/>
            <person name="Dhakephalkar P.K."/>
            <person name="Dagar S."/>
        </authorList>
    </citation>
    <scope>NUCLEOTIDE SEQUENCE</scope>
    <source>
        <strain evidence="1">XHS1971</strain>
    </source>
</reference>
<protein>
    <submittedName>
        <fullName evidence="1">LysR family transcriptional regulator</fullName>
    </submittedName>
</protein>
<name>A0AC61DAG9_9FIRM</name>
<proteinExistence type="predicted"/>
<accession>A0AC61DAG9</accession>
<evidence type="ECO:0000313" key="1">
    <source>
        <dbReference type="EMBL" id="PHV70017.1"/>
    </source>
</evidence>